<keyword evidence="2" id="KW-1185">Reference proteome</keyword>
<dbReference type="RefSeq" id="WP_100152598.1">
    <property type="nucleotide sequence ID" value="NZ_MEIL01000029.1"/>
</dbReference>
<protein>
    <submittedName>
        <fullName evidence="1">Uncharacterized protein</fullName>
    </submittedName>
</protein>
<accession>A0A2N9X6C2</accession>
<reference evidence="1" key="1">
    <citation type="journal article" date="2017" name="MBio">
        <title>Type VI secretion-mediated competition in the bee gut microbiome.</title>
        <authorList>
            <person name="Steele M.I."/>
            <person name="Kwong W.K."/>
            <person name="Powell J.E."/>
            <person name="Whiteley M."/>
            <person name="Moran N.A."/>
        </authorList>
    </citation>
    <scope>NUCLEOTIDE SEQUENCE [LARGE SCALE GENOMIC DNA]</scope>
    <source>
        <strain evidence="1">WkB273</strain>
    </source>
</reference>
<name>A0A2N9X6C2_9NEIS</name>
<evidence type="ECO:0000313" key="2">
    <source>
        <dbReference type="Proteomes" id="UP000230202"/>
    </source>
</evidence>
<evidence type="ECO:0000313" key="1">
    <source>
        <dbReference type="EMBL" id="PIT38725.1"/>
    </source>
</evidence>
<dbReference type="EMBL" id="MEIL01000029">
    <property type="protein sequence ID" value="PIT38725.1"/>
    <property type="molecule type" value="Genomic_DNA"/>
</dbReference>
<proteinExistence type="predicted"/>
<dbReference type="Proteomes" id="UP000230202">
    <property type="component" value="Unassembled WGS sequence"/>
</dbReference>
<organism evidence="1 2">
    <name type="scientific">Snodgrassella alvi</name>
    <dbReference type="NCBI Taxonomy" id="1196083"/>
    <lineage>
        <taxon>Bacteria</taxon>
        <taxon>Pseudomonadati</taxon>
        <taxon>Pseudomonadota</taxon>
        <taxon>Betaproteobacteria</taxon>
        <taxon>Neisseriales</taxon>
        <taxon>Neisseriaceae</taxon>
        <taxon>Snodgrassella</taxon>
    </lineage>
</organism>
<sequence>MKKKEVELPLSLLAEKGVWGQMLEDFKKQCPNGSAPISEVLSNLQKPASTSYKYVGLAIWIIKNFPPTQEPLVLNEPTRKVIFWNGDVTINCDIDGKYLVVVNGKLKIKGKVKLIDNTRIWAKIVKAKILELYYTSVVIEAKKEVKAINIVLYDFAEIWARGKVEAPNIATNDLSGIYDKVN</sequence>
<dbReference type="AlphaFoldDB" id="A0A2N9X6C2"/>
<gene>
    <name evidence="1" type="ORF">BHC54_09455</name>
</gene>
<comment type="caution">
    <text evidence="1">The sequence shown here is derived from an EMBL/GenBank/DDBJ whole genome shotgun (WGS) entry which is preliminary data.</text>
</comment>